<dbReference type="OrthoDB" id="5083185at2759"/>
<feature type="compositionally biased region" description="Basic and acidic residues" evidence="1">
    <location>
        <begin position="121"/>
        <end position="136"/>
    </location>
</feature>
<feature type="compositionally biased region" description="Polar residues" evidence="1">
    <location>
        <begin position="388"/>
        <end position="423"/>
    </location>
</feature>
<feature type="compositionally biased region" description="Polar residues" evidence="1">
    <location>
        <begin position="443"/>
        <end position="503"/>
    </location>
</feature>
<keyword evidence="3" id="KW-1185">Reference proteome</keyword>
<feature type="compositionally biased region" description="Polar residues" evidence="1">
    <location>
        <begin position="345"/>
        <end position="363"/>
    </location>
</feature>
<feature type="compositionally biased region" description="Polar residues" evidence="1">
    <location>
        <begin position="511"/>
        <end position="522"/>
    </location>
</feature>
<feature type="compositionally biased region" description="Acidic residues" evidence="1">
    <location>
        <begin position="137"/>
        <end position="156"/>
    </location>
</feature>
<feature type="compositionally biased region" description="Basic and acidic residues" evidence="1">
    <location>
        <begin position="257"/>
        <end position="268"/>
    </location>
</feature>
<feature type="compositionally biased region" description="Low complexity" evidence="1">
    <location>
        <begin position="231"/>
        <end position="256"/>
    </location>
</feature>
<dbReference type="Proteomes" id="UP000730481">
    <property type="component" value="Unassembled WGS sequence"/>
</dbReference>
<reference evidence="2" key="2">
    <citation type="submission" date="2020-02" db="EMBL/GenBank/DDBJ databases">
        <title>Identification and distribution of gene clusters putatively required for synthesis of sphingolipid metabolism inhibitors in phylogenetically diverse species of the filamentous fungus Fusarium.</title>
        <authorList>
            <person name="Kim H.-S."/>
            <person name="Busman M."/>
            <person name="Brown D.W."/>
            <person name="Divon H."/>
            <person name="Uhlig S."/>
            <person name="Proctor R.H."/>
        </authorList>
    </citation>
    <scope>NUCLEOTIDE SEQUENCE</scope>
    <source>
        <strain evidence="2">NRRL 25174</strain>
    </source>
</reference>
<feature type="compositionally biased region" description="Basic residues" evidence="1">
    <location>
        <begin position="88"/>
        <end position="98"/>
    </location>
</feature>
<name>A0A9P5DUN6_9HYPO</name>
<feature type="compositionally biased region" description="Low complexity" evidence="1">
    <location>
        <begin position="424"/>
        <end position="441"/>
    </location>
</feature>
<organism evidence="2 3">
    <name type="scientific">Fusarium beomiforme</name>
    <dbReference type="NCBI Taxonomy" id="44412"/>
    <lineage>
        <taxon>Eukaryota</taxon>
        <taxon>Fungi</taxon>
        <taxon>Dikarya</taxon>
        <taxon>Ascomycota</taxon>
        <taxon>Pezizomycotina</taxon>
        <taxon>Sordariomycetes</taxon>
        <taxon>Hypocreomycetidae</taxon>
        <taxon>Hypocreales</taxon>
        <taxon>Nectriaceae</taxon>
        <taxon>Fusarium</taxon>
        <taxon>Fusarium burgessii species complex</taxon>
    </lineage>
</organism>
<accession>A0A9P5DUN6</accession>
<evidence type="ECO:0000313" key="2">
    <source>
        <dbReference type="EMBL" id="KAF4335414.1"/>
    </source>
</evidence>
<feature type="region of interest" description="Disordered" evidence="1">
    <location>
        <begin position="88"/>
        <end position="527"/>
    </location>
</feature>
<dbReference type="AlphaFoldDB" id="A0A9P5DUN6"/>
<gene>
    <name evidence="2" type="ORF">FBEOM_10729</name>
</gene>
<feature type="region of interest" description="Disordered" evidence="1">
    <location>
        <begin position="582"/>
        <end position="601"/>
    </location>
</feature>
<feature type="region of interest" description="Disordered" evidence="1">
    <location>
        <begin position="1"/>
        <end position="30"/>
    </location>
</feature>
<evidence type="ECO:0000256" key="1">
    <source>
        <dbReference type="SAM" id="MobiDB-lite"/>
    </source>
</evidence>
<sequence length="725" mass="80677">MTPKAASTRKRVRPPRSAGGQSSPDYPTQRAYHAASRIHQFCGMWPNELCKGFVPDMWGIRLIEGLSALVGLVMTTGKVDIEEVRRRLKGHANHHPRTNRPQLRKSDIAKVRKWLRGMGIDTKHTRPPEQRAGRDDQSDDEAADSDATEADSEPVDEIVALGLPEDRISDYDDDEEEDEEDQKEELEMEQEQGEEQQDEEEEEVEEKEDEDDLDWAAPSKKTASRSSKQNSVQPSKQTPVPSSKQSQPQPKKQTPPQERHRLSSRELVEMEVDNIGEDEPAGESFMMHDGPEPAQVNGHSAQNHTTPSAGSTTATSRPRRSIQQPSRLVSDTPTSSVRRPGGSEEYTSVSLAVRSPSASQQRALISETPVPLPKQSNMLLPQNAPAFTPTNAAQSSRPQSQTTINFPKIPTPQSAMHQGQRSNSQPSSYAAIPSPQSSIPPRTQASSQPVMSPHTSATSQTPQLAPSQQMTPRSLAPSQGNKRQAESYPQNTYLNSTAGYHSRSSAKRQRTTNAQPQQSQASGGVDWNVLLPSGDGFKNELKASSDAIKHFGERFEQLLASVNDEHRRLSAVQRSLFKKRDELSNDQRKAQDALKDVEKSTANENKTLRDLEEVYNKNPDDAELRVFIDRRKKTILEHHEVYTIVKSQLDKSSAGLVKTDQEIAVVTKRLAQLDAERVDIMREKEGYDKTVKKVTIMLRFMEPGWGATLDMLEQAMGAEALGNTF</sequence>
<dbReference type="EMBL" id="PVQB02000562">
    <property type="protein sequence ID" value="KAF4335414.1"/>
    <property type="molecule type" value="Genomic_DNA"/>
</dbReference>
<proteinExistence type="predicted"/>
<protein>
    <submittedName>
        <fullName evidence="2">Uncharacterized protein</fullName>
    </submittedName>
</protein>
<feature type="compositionally biased region" description="Acidic residues" evidence="1">
    <location>
        <begin position="171"/>
        <end position="214"/>
    </location>
</feature>
<feature type="compositionally biased region" description="Low complexity" evidence="1">
    <location>
        <begin position="305"/>
        <end position="327"/>
    </location>
</feature>
<feature type="compositionally biased region" description="Acidic residues" evidence="1">
    <location>
        <begin position="269"/>
        <end position="281"/>
    </location>
</feature>
<reference evidence="2" key="1">
    <citation type="journal article" date="2017" name="Mycologia">
        <title>Fusarium algeriense, sp. nov., a novel toxigenic crown rot pathogen of durum wheat from Algeria is nested in the Fusarium burgessii species complex.</title>
        <authorList>
            <person name="Laraba I."/>
            <person name="Keddad A."/>
            <person name="Boureghda H."/>
            <person name="Abdallah N."/>
            <person name="Vaughan M.M."/>
            <person name="Proctor R.H."/>
            <person name="Busman M."/>
            <person name="O'Donnell K."/>
        </authorList>
    </citation>
    <scope>NUCLEOTIDE SEQUENCE</scope>
    <source>
        <strain evidence="2">NRRL 25174</strain>
    </source>
</reference>
<evidence type="ECO:0000313" key="3">
    <source>
        <dbReference type="Proteomes" id="UP000730481"/>
    </source>
</evidence>
<comment type="caution">
    <text evidence="2">The sequence shown here is derived from an EMBL/GenBank/DDBJ whole genome shotgun (WGS) entry which is preliminary data.</text>
</comment>